<evidence type="ECO:0000313" key="2">
    <source>
        <dbReference type="Proteomes" id="UP001152622"/>
    </source>
</evidence>
<reference evidence="1" key="1">
    <citation type="journal article" date="2023" name="Science">
        <title>Genome structures resolve the early diversification of teleost fishes.</title>
        <authorList>
            <person name="Parey E."/>
            <person name="Louis A."/>
            <person name="Montfort J."/>
            <person name="Bouchez O."/>
            <person name="Roques C."/>
            <person name="Iampietro C."/>
            <person name="Lluch J."/>
            <person name="Castinel A."/>
            <person name="Donnadieu C."/>
            <person name="Desvignes T."/>
            <person name="Floi Bucao C."/>
            <person name="Jouanno E."/>
            <person name="Wen M."/>
            <person name="Mejri S."/>
            <person name="Dirks R."/>
            <person name="Jansen H."/>
            <person name="Henkel C."/>
            <person name="Chen W.J."/>
            <person name="Zahm M."/>
            <person name="Cabau C."/>
            <person name="Klopp C."/>
            <person name="Thompson A.W."/>
            <person name="Robinson-Rechavi M."/>
            <person name="Braasch I."/>
            <person name="Lecointre G."/>
            <person name="Bobe J."/>
            <person name="Postlethwait J.H."/>
            <person name="Berthelot C."/>
            <person name="Roest Crollius H."/>
            <person name="Guiguen Y."/>
        </authorList>
    </citation>
    <scope>NUCLEOTIDE SEQUENCE</scope>
    <source>
        <strain evidence="1">WJC10195</strain>
    </source>
</reference>
<dbReference type="SUPFAM" id="SSF49899">
    <property type="entry name" value="Concanavalin A-like lectins/glucanases"/>
    <property type="match status" value="1"/>
</dbReference>
<comment type="caution">
    <text evidence="1">The sequence shown here is derived from an EMBL/GenBank/DDBJ whole genome shotgun (WGS) entry which is preliminary data.</text>
</comment>
<evidence type="ECO:0000313" key="1">
    <source>
        <dbReference type="EMBL" id="KAJ8358878.1"/>
    </source>
</evidence>
<protein>
    <submittedName>
        <fullName evidence="1">Uncharacterized protein</fullName>
    </submittedName>
</protein>
<proteinExistence type="predicted"/>
<organism evidence="1 2">
    <name type="scientific">Synaphobranchus kaupii</name>
    <name type="common">Kaup's arrowtooth eel</name>
    <dbReference type="NCBI Taxonomy" id="118154"/>
    <lineage>
        <taxon>Eukaryota</taxon>
        <taxon>Metazoa</taxon>
        <taxon>Chordata</taxon>
        <taxon>Craniata</taxon>
        <taxon>Vertebrata</taxon>
        <taxon>Euteleostomi</taxon>
        <taxon>Actinopterygii</taxon>
        <taxon>Neopterygii</taxon>
        <taxon>Teleostei</taxon>
        <taxon>Anguilliformes</taxon>
        <taxon>Synaphobranchidae</taxon>
        <taxon>Synaphobranchus</taxon>
    </lineage>
</organism>
<feature type="non-terminal residue" evidence="1">
    <location>
        <position position="123"/>
    </location>
</feature>
<sequence>VCVSRVGVCDDDDDDVCVSRVGVCDDDGGVCVSRVGVCVDRPAGTLFFYSVSESDTLTVLHTFHTHFTEHTQAHSLIYTHSFTLTPTDTLLHTLGPTDTRTLMHTHYHAHILTHLHVHTNFLG</sequence>
<dbReference type="AlphaFoldDB" id="A0A9Q1IYQ4"/>
<keyword evidence="2" id="KW-1185">Reference proteome</keyword>
<accession>A0A9Q1IYQ4</accession>
<dbReference type="Gene3D" id="2.60.120.920">
    <property type="match status" value="1"/>
</dbReference>
<dbReference type="InterPro" id="IPR043136">
    <property type="entry name" value="B30.2/SPRY_sf"/>
</dbReference>
<dbReference type="Proteomes" id="UP001152622">
    <property type="component" value="Chromosome 5"/>
</dbReference>
<dbReference type="EMBL" id="JAINUF010000005">
    <property type="protein sequence ID" value="KAJ8358878.1"/>
    <property type="molecule type" value="Genomic_DNA"/>
</dbReference>
<name>A0A9Q1IYQ4_SYNKA</name>
<gene>
    <name evidence="1" type="ORF">SKAU_G00154030</name>
</gene>
<dbReference type="InterPro" id="IPR013320">
    <property type="entry name" value="ConA-like_dom_sf"/>
</dbReference>